<dbReference type="AlphaFoldDB" id="A0A8J3DCF9"/>
<name>A0A8J3DCF9_9BACT</name>
<dbReference type="Proteomes" id="UP000598271">
    <property type="component" value="Unassembled WGS sequence"/>
</dbReference>
<accession>A0A8J3DCF9</accession>
<keyword evidence="2" id="KW-1185">Reference proteome</keyword>
<dbReference type="InterPro" id="IPR046173">
    <property type="entry name" value="DUF6175"/>
</dbReference>
<comment type="caution">
    <text evidence="1">The sequence shown here is derived from an EMBL/GenBank/DDBJ whole genome shotgun (WGS) entry which is preliminary data.</text>
</comment>
<evidence type="ECO:0000313" key="2">
    <source>
        <dbReference type="Proteomes" id="UP000598271"/>
    </source>
</evidence>
<sequence>MMVIPADDLLKRLNCLTEQNVQGQTMYVRNYQKAYIDQIDLRFVSGAIAGKFEKAGFPPLEDFEQALKTAQDDAIRDDIREVQTDAITQVINQVRPDVILELSYILQKGGMTNRLTFSLVAKDSYTSKVIATIANPGMQTAETDVPTLLVEQVENNLKNFTDAIVRHAADVRKNGRTIRLLVSVDGNADFDLEDDCGTTGEQFIDIIMNSVEAHRKKDSETPNGGNTTTGKRMQISNIRIDYVDPVKNRGISARDWVRDVAKEVEKACKVKVKNVSQGIGEGRIILGN</sequence>
<organism evidence="1 2">
    <name type="scientific">Persicitalea jodogahamensis</name>
    <dbReference type="NCBI Taxonomy" id="402147"/>
    <lineage>
        <taxon>Bacteria</taxon>
        <taxon>Pseudomonadati</taxon>
        <taxon>Bacteroidota</taxon>
        <taxon>Cytophagia</taxon>
        <taxon>Cytophagales</taxon>
        <taxon>Spirosomataceae</taxon>
        <taxon>Persicitalea</taxon>
    </lineage>
</organism>
<proteinExistence type="predicted"/>
<reference evidence="1 2" key="1">
    <citation type="journal article" date="2014" name="Int. J. Syst. Evol. Microbiol.">
        <title>Complete genome sequence of Corynebacterium casei LMG S-19264T (=DSM 44701T), isolated from a smear-ripened cheese.</title>
        <authorList>
            <consortium name="US DOE Joint Genome Institute (JGI-PGF)"/>
            <person name="Walter F."/>
            <person name="Albersmeier A."/>
            <person name="Kalinowski J."/>
            <person name="Ruckert C."/>
        </authorList>
    </citation>
    <scope>NUCLEOTIDE SEQUENCE [LARGE SCALE GENOMIC DNA]</scope>
    <source>
        <strain evidence="1 2">KCTC 12866</strain>
    </source>
</reference>
<protein>
    <submittedName>
        <fullName evidence="1">Uncharacterized protein</fullName>
    </submittedName>
</protein>
<evidence type="ECO:0000313" key="1">
    <source>
        <dbReference type="EMBL" id="GHB88902.1"/>
    </source>
</evidence>
<gene>
    <name evidence="1" type="ORF">GCM10007390_51270</name>
</gene>
<dbReference type="EMBL" id="BMXF01000010">
    <property type="protein sequence ID" value="GHB88902.1"/>
    <property type="molecule type" value="Genomic_DNA"/>
</dbReference>
<dbReference type="Pfam" id="PF19672">
    <property type="entry name" value="DUF6175"/>
    <property type="match status" value="1"/>
</dbReference>